<feature type="domain" description="RING-type" evidence="12">
    <location>
        <begin position="416"/>
        <end position="639"/>
    </location>
</feature>
<evidence type="ECO:0000256" key="3">
    <source>
        <dbReference type="ARBA" id="ARBA00012251"/>
    </source>
</evidence>
<dbReference type="EC" id="2.3.2.31" evidence="3"/>
<name>A0A0C2Z6V2_9AGAM</name>
<keyword evidence="9" id="KW-0862">Zinc</keyword>
<dbReference type="EMBL" id="KN822097">
    <property type="protein sequence ID" value="KIM57713.1"/>
    <property type="molecule type" value="Genomic_DNA"/>
</dbReference>
<dbReference type="InterPro" id="IPR044066">
    <property type="entry name" value="TRIAD_supradom"/>
</dbReference>
<evidence type="ECO:0000256" key="6">
    <source>
        <dbReference type="ARBA" id="ARBA00022737"/>
    </source>
</evidence>
<dbReference type="InterPro" id="IPR017907">
    <property type="entry name" value="Znf_RING_CS"/>
</dbReference>
<dbReference type="Proteomes" id="UP000053989">
    <property type="component" value="Unassembled WGS sequence"/>
</dbReference>
<dbReference type="PANTHER" id="PTHR11685">
    <property type="entry name" value="RBR FAMILY RING FINGER AND IBR DOMAIN-CONTAINING"/>
    <property type="match status" value="1"/>
</dbReference>
<evidence type="ECO:0000256" key="5">
    <source>
        <dbReference type="ARBA" id="ARBA00022723"/>
    </source>
</evidence>
<dbReference type="STRING" id="1036808.A0A0C2Z6V2"/>
<dbReference type="Gene3D" id="3.30.40.10">
    <property type="entry name" value="Zinc/RING finger domain, C3HC4 (zinc finger)"/>
    <property type="match status" value="1"/>
</dbReference>
<sequence>MKIGRPSPSSPSIRTARCALDIAHEQPQGSYTPTSTLAVEVLQGKERVVYIPRSCHFRLQGISACGLAALNFARISFRIVESCRSLLEALDKIASKETIEEVIPLYAEWLGDLHVEVEEISKIPFFEYTLTHRHTSVVPPKLGYFRRILEAMASLQKSAAVIITRPPEIIACLKVTDTNSGQNAYIIFDSHPRPSHPDGAALIFCSSLDKAANILGGILHVDEGLMSSRHPYWGAQLLTNFLGHIFVAKNGPPVTGKSILKSSLTVLALRSAIKELKQQNDALAFQNGKYDEVATLDDVSNQEKSTSTKAITYTVALSPQEHTQGRRDYSQLNAVAGPSRLPLFPQYNGARGVNPPPRKPSTHEFENNMLKKARIHFIKEDNRESMQNAFELRNTFDAKDAVLHYRQAELKSHLQKRFDCGICLEKCPEDDAARVDGCGHTMCRGCMKSFITAKIAEHRFPIFCPICTVNNGGRPAAEISRLLVEQIGITEKQYKIWIEMEMSQYSILLRCRKCKRSAFVDRDDYNETSNITCPLPGCSYTWCKFCNRGIKIKGPKHSCDGSSELDHLMKTKGWKYCPSCKTPIQKENGCNHMTCIAPGCNTHFCYICGDLIVRSAVGDEINNAVAVHYTKCELLQVPE</sequence>
<dbReference type="GO" id="GO:0016567">
    <property type="term" value="P:protein ubiquitination"/>
    <property type="evidence" value="ECO:0007669"/>
    <property type="project" value="InterPro"/>
</dbReference>
<dbReference type="PROSITE" id="PS50089">
    <property type="entry name" value="ZF_RING_2"/>
    <property type="match status" value="1"/>
</dbReference>
<dbReference type="Gene3D" id="1.20.120.1750">
    <property type="match status" value="1"/>
</dbReference>
<evidence type="ECO:0000259" key="11">
    <source>
        <dbReference type="PROSITE" id="PS50089"/>
    </source>
</evidence>
<keyword evidence="4" id="KW-0808">Transferase</keyword>
<keyword evidence="5" id="KW-0479">Metal-binding</keyword>
<evidence type="ECO:0000256" key="4">
    <source>
        <dbReference type="ARBA" id="ARBA00022679"/>
    </source>
</evidence>
<dbReference type="Pfam" id="PF22605">
    <property type="entry name" value="IBR_2"/>
    <property type="match status" value="1"/>
</dbReference>
<accession>A0A0C2Z6V2</accession>
<keyword evidence="7 10" id="KW-0863">Zinc-finger</keyword>
<evidence type="ECO:0000256" key="7">
    <source>
        <dbReference type="ARBA" id="ARBA00022771"/>
    </source>
</evidence>
<comment type="catalytic activity">
    <reaction evidence="1">
        <text>[E2 ubiquitin-conjugating enzyme]-S-ubiquitinyl-L-cysteine + [acceptor protein]-L-lysine = [E2 ubiquitin-conjugating enzyme]-L-cysteine + [acceptor protein]-N(6)-ubiquitinyl-L-lysine.</text>
        <dbReference type="EC" id="2.3.2.31"/>
    </reaction>
</comment>
<evidence type="ECO:0000256" key="10">
    <source>
        <dbReference type="PROSITE-ProRule" id="PRU00175"/>
    </source>
</evidence>
<dbReference type="AlphaFoldDB" id="A0A0C2Z6V2"/>
<gene>
    <name evidence="13" type="ORF">SCLCIDRAFT_1219231</name>
</gene>
<reference evidence="14" key="2">
    <citation type="submission" date="2015-01" db="EMBL/GenBank/DDBJ databases">
        <title>Evolutionary Origins and Diversification of the Mycorrhizal Mutualists.</title>
        <authorList>
            <consortium name="DOE Joint Genome Institute"/>
            <consortium name="Mycorrhizal Genomics Consortium"/>
            <person name="Kohler A."/>
            <person name="Kuo A."/>
            <person name="Nagy L.G."/>
            <person name="Floudas D."/>
            <person name="Copeland A."/>
            <person name="Barry K.W."/>
            <person name="Cichocki N."/>
            <person name="Veneault-Fourrey C."/>
            <person name="LaButti K."/>
            <person name="Lindquist E.A."/>
            <person name="Lipzen A."/>
            <person name="Lundell T."/>
            <person name="Morin E."/>
            <person name="Murat C."/>
            <person name="Riley R."/>
            <person name="Ohm R."/>
            <person name="Sun H."/>
            <person name="Tunlid A."/>
            <person name="Henrissat B."/>
            <person name="Grigoriev I.V."/>
            <person name="Hibbett D.S."/>
            <person name="Martin F."/>
        </authorList>
    </citation>
    <scope>NUCLEOTIDE SEQUENCE [LARGE SCALE GENOMIC DNA]</scope>
    <source>
        <strain evidence="14">Foug A</strain>
    </source>
</reference>
<organism evidence="13 14">
    <name type="scientific">Scleroderma citrinum Foug A</name>
    <dbReference type="NCBI Taxonomy" id="1036808"/>
    <lineage>
        <taxon>Eukaryota</taxon>
        <taxon>Fungi</taxon>
        <taxon>Dikarya</taxon>
        <taxon>Basidiomycota</taxon>
        <taxon>Agaricomycotina</taxon>
        <taxon>Agaricomycetes</taxon>
        <taxon>Agaricomycetidae</taxon>
        <taxon>Boletales</taxon>
        <taxon>Sclerodermatineae</taxon>
        <taxon>Sclerodermataceae</taxon>
        <taxon>Scleroderma</taxon>
    </lineage>
</organism>
<feature type="domain" description="RING-type" evidence="11">
    <location>
        <begin position="420"/>
        <end position="468"/>
    </location>
</feature>
<dbReference type="PROSITE" id="PS00518">
    <property type="entry name" value="ZF_RING_1"/>
    <property type="match status" value="1"/>
</dbReference>
<dbReference type="InterPro" id="IPR001841">
    <property type="entry name" value="Znf_RING"/>
</dbReference>
<dbReference type="SMART" id="SM00184">
    <property type="entry name" value="RING"/>
    <property type="match status" value="2"/>
</dbReference>
<dbReference type="HOGENOM" id="CLU_011917_1_0_1"/>
<keyword evidence="14" id="KW-1185">Reference proteome</keyword>
<dbReference type="InterPro" id="IPR013083">
    <property type="entry name" value="Znf_RING/FYVE/PHD"/>
</dbReference>
<dbReference type="OrthoDB" id="1431934at2759"/>
<dbReference type="CDD" id="cd22584">
    <property type="entry name" value="Rcat_RBR_unk"/>
    <property type="match status" value="1"/>
</dbReference>
<dbReference type="InParanoid" id="A0A0C2Z6V2"/>
<evidence type="ECO:0000313" key="14">
    <source>
        <dbReference type="Proteomes" id="UP000053989"/>
    </source>
</evidence>
<dbReference type="GO" id="GO:0008270">
    <property type="term" value="F:zinc ion binding"/>
    <property type="evidence" value="ECO:0007669"/>
    <property type="project" value="UniProtKB-KW"/>
</dbReference>
<dbReference type="GO" id="GO:0061630">
    <property type="term" value="F:ubiquitin protein ligase activity"/>
    <property type="evidence" value="ECO:0007669"/>
    <property type="project" value="UniProtKB-EC"/>
</dbReference>
<protein>
    <recommendedName>
        <fullName evidence="3">RBR-type E3 ubiquitin transferase</fullName>
        <ecNumber evidence="3">2.3.2.31</ecNumber>
    </recommendedName>
</protein>
<dbReference type="InterPro" id="IPR031127">
    <property type="entry name" value="E3_UB_ligase_RBR"/>
</dbReference>
<evidence type="ECO:0000313" key="13">
    <source>
        <dbReference type="EMBL" id="KIM57713.1"/>
    </source>
</evidence>
<evidence type="ECO:0000256" key="2">
    <source>
        <dbReference type="ARBA" id="ARBA00004906"/>
    </source>
</evidence>
<keyword evidence="6" id="KW-0677">Repeat</keyword>
<dbReference type="SUPFAM" id="SSF57850">
    <property type="entry name" value="RING/U-box"/>
    <property type="match status" value="2"/>
</dbReference>
<evidence type="ECO:0000259" key="12">
    <source>
        <dbReference type="PROSITE" id="PS51873"/>
    </source>
</evidence>
<proteinExistence type="predicted"/>
<evidence type="ECO:0000256" key="1">
    <source>
        <dbReference type="ARBA" id="ARBA00001798"/>
    </source>
</evidence>
<evidence type="ECO:0000256" key="9">
    <source>
        <dbReference type="ARBA" id="ARBA00022833"/>
    </source>
</evidence>
<comment type="pathway">
    <text evidence="2">Protein modification; protein ubiquitination.</text>
</comment>
<keyword evidence="8" id="KW-0833">Ubl conjugation pathway</keyword>
<evidence type="ECO:0000256" key="8">
    <source>
        <dbReference type="ARBA" id="ARBA00022786"/>
    </source>
</evidence>
<dbReference type="InterPro" id="IPR054694">
    <property type="entry name" value="Parkin-like_IBR"/>
</dbReference>
<dbReference type="PROSITE" id="PS51873">
    <property type="entry name" value="TRIAD"/>
    <property type="match status" value="1"/>
</dbReference>
<reference evidence="13 14" key="1">
    <citation type="submission" date="2014-04" db="EMBL/GenBank/DDBJ databases">
        <authorList>
            <consortium name="DOE Joint Genome Institute"/>
            <person name="Kuo A."/>
            <person name="Kohler A."/>
            <person name="Nagy L.G."/>
            <person name="Floudas D."/>
            <person name="Copeland A."/>
            <person name="Barry K.W."/>
            <person name="Cichocki N."/>
            <person name="Veneault-Fourrey C."/>
            <person name="LaButti K."/>
            <person name="Lindquist E.A."/>
            <person name="Lipzen A."/>
            <person name="Lundell T."/>
            <person name="Morin E."/>
            <person name="Murat C."/>
            <person name="Sun H."/>
            <person name="Tunlid A."/>
            <person name="Henrissat B."/>
            <person name="Grigoriev I.V."/>
            <person name="Hibbett D.S."/>
            <person name="Martin F."/>
            <person name="Nordberg H.P."/>
            <person name="Cantor M.N."/>
            <person name="Hua S.X."/>
        </authorList>
    </citation>
    <scope>NUCLEOTIDE SEQUENCE [LARGE SCALE GENOMIC DNA]</scope>
    <source>
        <strain evidence="13 14">Foug A</strain>
    </source>
</reference>